<dbReference type="PANTHER" id="PTHR43615:SF1">
    <property type="entry name" value="PPDK_N DOMAIN-CONTAINING PROTEIN"/>
    <property type="match status" value="1"/>
</dbReference>
<reference evidence="3" key="1">
    <citation type="journal article" date="2019" name="bioRxiv">
        <title>Genome diversification in globally distributed novel marine Proteobacteria is linked to environmental adaptation.</title>
        <authorList>
            <person name="Zhou Z."/>
            <person name="Tran P.Q."/>
            <person name="Kieft K."/>
            <person name="Anantharaman K."/>
        </authorList>
    </citation>
    <scope>NUCLEOTIDE SEQUENCE [LARGE SCALE GENOMIC DNA]</scope>
</reference>
<dbReference type="Proteomes" id="UP000589132">
    <property type="component" value="Unassembled WGS sequence"/>
</dbReference>
<feature type="non-terminal residue" evidence="2">
    <location>
        <position position="1"/>
    </location>
</feature>
<dbReference type="AlphaFoldDB" id="A0A7J4CZS0"/>
<gene>
    <name evidence="2" type="ORF">EYO15_01270</name>
</gene>
<dbReference type="InterPro" id="IPR013815">
    <property type="entry name" value="ATP_grasp_subdomain_1"/>
</dbReference>
<evidence type="ECO:0000313" key="3">
    <source>
        <dbReference type="Proteomes" id="UP000589132"/>
    </source>
</evidence>
<comment type="caution">
    <text evidence="2">The sequence shown here is derived from an EMBL/GenBank/DDBJ whole genome shotgun (WGS) entry which is preliminary data.</text>
</comment>
<dbReference type="GO" id="GO:0005524">
    <property type="term" value="F:ATP binding"/>
    <property type="evidence" value="ECO:0007669"/>
    <property type="project" value="InterPro"/>
</dbReference>
<dbReference type="Pfam" id="PF01326">
    <property type="entry name" value="PPDK_N"/>
    <property type="match status" value="1"/>
</dbReference>
<feature type="domain" description="Pyruvate phosphate dikinase AMP/ATP-binding" evidence="1">
    <location>
        <begin position="357"/>
        <end position="727"/>
    </location>
</feature>
<dbReference type="InterPro" id="IPR002192">
    <property type="entry name" value="PPDK_AMP/ATP-bd"/>
</dbReference>
<dbReference type="EMBL" id="DTTC01000061">
    <property type="protein sequence ID" value="HIA97798.1"/>
    <property type="molecule type" value="Genomic_DNA"/>
</dbReference>
<dbReference type="SUPFAM" id="SSF56059">
    <property type="entry name" value="Glutathione synthetase ATP-binding domain-like"/>
    <property type="match status" value="1"/>
</dbReference>
<accession>A0A7J4CZS0</accession>
<dbReference type="Gene3D" id="3.30.1490.20">
    <property type="entry name" value="ATP-grasp fold, A domain"/>
    <property type="match status" value="1"/>
</dbReference>
<organism evidence="2 3">
    <name type="scientific">Marine Group III euryarchaeote</name>
    <dbReference type="NCBI Taxonomy" id="2173149"/>
    <lineage>
        <taxon>Archaea</taxon>
        <taxon>Methanobacteriati</taxon>
        <taxon>Thermoplasmatota</taxon>
        <taxon>Thermoplasmata</taxon>
        <taxon>Candidatus Thermoprofundales</taxon>
    </lineage>
</organism>
<sequence>ALQALNERHYDLVITMSRVGEMLVHVFGNKAKEIQEDIPVVLLAYDTRELALFKKSPGIDLVFVWSGNSQVFLAIIKIIEDSKNVEEDTALGDVPVILLAEDSRRFYSLFLPQLYQELMEQTNSLAREGLSLHHRVLRRRARAKILLATDMEQAQHFYKQYAKHIIGLITDAAYPWKGEHNSSAGSELIKIIQKDGRDIPIIMQSSLLENRKVAKKLNIDFLDKSDSGLLKGIRAFMREKMGFGDFVFRDSDGNEVGRAKDIEEMIHLLPYIDSDSLRYHGERHDFSRWFRARTEFDLAADLRPRKVGDFEDIEEARSFLLIMMRDFQRQNQRGEVADFSLKVLDIGRDFLRIGSGSLGGKGRSLAFFHSLLASSDISSEFPDVVIGVPPCAVIGTSVFDEFMKNDQVSSIAYSDTFQIDDKDIAAEFLKVDLPDSIYEDIKSFSDRIEYPIAIRSSSLLEDSQHQPFAGVYETYMLSNNHPDPKVRLQNICDSIKLIYASVFYKNSKSYIASTPNSIESEKMAVVIQQVEGQRHGNAFYPTFSGVARSRNFYPLGDALPEEGVVAVALGLGKAVVEGEKVFRFSPSHPEQQFQFATNEDYLRSSQREFWAVDMSDTETTLDTESDKILSHLDLSKAEMDRQLHPIGSVYSPENDAIYDGLSRDGVRLVTFAGVTKHDQFPLSRIINFFLRVAEEGFSGPVEIEFAVTLDPSSKSRRFSFLQARPLVWDSVDIEVDIENQAGKVICRSDSSLGNGLIEDIRDVIYIRPKDFVRGETEKVVDDLEKLNKKLLGSGNPYLLIGPGRWGSTDKWLGIPVSWAQISGSSTIIECEMSDYPVEASQGTHFFQNIVSFGVGYLTSDSSDIKWDVLDKQEKKGSYGPIRHVRFSSPLRVMLDGQTGKAAVIVE</sequence>
<evidence type="ECO:0000313" key="2">
    <source>
        <dbReference type="EMBL" id="HIA97798.1"/>
    </source>
</evidence>
<name>A0A7J4CZS0_9ARCH</name>
<protein>
    <recommendedName>
        <fullName evidence="1">Pyruvate phosphate dikinase AMP/ATP-binding domain-containing protein</fullName>
    </recommendedName>
</protein>
<dbReference type="GO" id="GO:0016301">
    <property type="term" value="F:kinase activity"/>
    <property type="evidence" value="ECO:0007669"/>
    <property type="project" value="InterPro"/>
</dbReference>
<proteinExistence type="predicted"/>
<dbReference type="PANTHER" id="PTHR43615">
    <property type="entry name" value="PHOSPHOENOLPYRUVATE SYNTHASE-RELATED"/>
    <property type="match status" value="1"/>
</dbReference>
<evidence type="ECO:0000259" key="1">
    <source>
        <dbReference type="Pfam" id="PF01326"/>
    </source>
</evidence>
<dbReference type="InterPro" id="IPR051549">
    <property type="entry name" value="PEP_Utilizing_Enz"/>
</dbReference>